<sequence length="339" mass="35250">MNQSVHLFSAFAGGATAPEWVHLVPAGTFTGIDGRGPYTVADPAAVIAESMRAQKLAIDENHAIDLSAPEGRPSPARGWIVAMEARGDGIWGRVEWTGAGSALMADQAYRGISPALVVEKATNRVVAIARASLVNEPNLPLTSLHHRSQNMDLLAQLRAALGLASDAPEATVVAAVTAGQTAISTHAAQLGDIAAAAGLAKDIKPAELVVQLQSRAKDTTDVATLRTTVVALQTQLDTVLQSAARTNAERVIDEAIKAGKVGLKPLRDHYIARHMADPAGVAKEIDAMVSIHSGGLTMSPRSGATGAEGLSADDLRTCELMGIDPVAYAKTAATMKELL</sequence>
<gene>
    <name evidence="1" type="ORF">QO014_004362</name>
</gene>
<evidence type="ECO:0000313" key="2">
    <source>
        <dbReference type="Proteomes" id="UP001241603"/>
    </source>
</evidence>
<reference evidence="1 2" key="1">
    <citation type="submission" date="2023-07" db="EMBL/GenBank/DDBJ databases">
        <title>Genomic Encyclopedia of Type Strains, Phase IV (KMG-IV): sequencing the most valuable type-strain genomes for metagenomic binning, comparative biology and taxonomic classification.</title>
        <authorList>
            <person name="Goeker M."/>
        </authorList>
    </citation>
    <scope>NUCLEOTIDE SEQUENCE [LARGE SCALE GENOMIC DNA]</scope>
    <source>
        <strain evidence="1 2">B6-8</strain>
    </source>
</reference>
<dbReference type="EMBL" id="JAUSVO010000006">
    <property type="protein sequence ID" value="MDQ0439956.1"/>
    <property type="molecule type" value="Genomic_DNA"/>
</dbReference>
<dbReference type="InterPro" id="IPR012106">
    <property type="entry name" value="Phage_Mu_Gp1"/>
</dbReference>
<comment type="caution">
    <text evidence="1">The sequence shown here is derived from an EMBL/GenBank/DDBJ whole genome shotgun (WGS) entry which is preliminary data.</text>
</comment>
<organism evidence="1 2">
    <name type="scientific">Kaistia dalseonensis</name>
    <dbReference type="NCBI Taxonomy" id="410840"/>
    <lineage>
        <taxon>Bacteria</taxon>
        <taxon>Pseudomonadati</taxon>
        <taxon>Pseudomonadota</taxon>
        <taxon>Alphaproteobacteria</taxon>
        <taxon>Hyphomicrobiales</taxon>
        <taxon>Kaistiaceae</taxon>
        <taxon>Kaistia</taxon>
    </lineage>
</organism>
<dbReference type="RefSeq" id="WP_266350829.1">
    <property type="nucleotide sequence ID" value="NZ_JAPKNG010000006.1"/>
</dbReference>
<evidence type="ECO:0000313" key="1">
    <source>
        <dbReference type="EMBL" id="MDQ0439956.1"/>
    </source>
</evidence>
<accession>A0ABU0HCC3</accession>
<dbReference type="Pfam" id="PF10123">
    <property type="entry name" value="Mu-like_Pro"/>
    <property type="match status" value="1"/>
</dbReference>
<name>A0ABU0HCC3_9HYPH</name>
<protein>
    <recommendedName>
        <fullName evidence="3">Mu-like prophage I protein</fullName>
    </recommendedName>
</protein>
<evidence type="ECO:0008006" key="3">
    <source>
        <dbReference type="Google" id="ProtNLM"/>
    </source>
</evidence>
<keyword evidence="2" id="KW-1185">Reference proteome</keyword>
<proteinExistence type="predicted"/>
<dbReference type="Proteomes" id="UP001241603">
    <property type="component" value="Unassembled WGS sequence"/>
</dbReference>